<dbReference type="RefSeq" id="WP_010354891.1">
    <property type="nucleotide sequence ID" value="NZ_BCML01000108.1"/>
</dbReference>
<gene>
    <name evidence="2" type="ORF">PV399_36275</name>
    <name evidence="3" type="ORF">PV666_38005</name>
</gene>
<dbReference type="GeneID" id="69805613"/>
<dbReference type="EMBL" id="JARAWC010000038">
    <property type="protein sequence ID" value="MDX2965145.1"/>
    <property type="molecule type" value="Genomic_DNA"/>
</dbReference>
<proteinExistence type="predicted"/>
<evidence type="ECO:0000313" key="5">
    <source>
        <dbReference type="Proteomes" id="UP001282288"/>
    </source>
</evidence>
<sequence length="133" mass="14159">MTLLRTHPVFSWSLIVLGALATLASGTAAVAHLGLLHAQVMHITGCGYLPNLPGNGRSTTEAHYSCEGTVPGAFVHVSFPSFPDTSALVAQEPWGKWVPVTHAFSSRLGWTLATLLPAGFVALCLRGRRRRNG</sequence>
<evidence type="ECO:0000313" key="4">
    <source>
        <dbReference type="Proteomes" id="UP001272987"/>
    </source>
</evidence>
<reference evidence="2 4" key="1">
    <citation type="journal article" date="2023" name="Microb. Genom.">
        <title>Mesoterricola silvestris gen. nov., sp. nov., Mesoterricola sediminis sp. nov., Geothrix oryzae sp. nov., Geothrix edaphica sp. nov., Geothrix rubra sp. nov., and Geothrix limicola sp. nov., six novel members of Acidobacteriota isolated from soils.</title>
        <authorList>
            <person name="Weisberg A.J."/>
            <person name="Pearce E."/>
            <person name="Kramer C.G."/>
            <person name="Chang J.H."/>
            <person name="Clarke C.R."/>
        </authorList>
    </citation>
    <scope>NUCLEOTIDE SEQUENCE</scope>
    <source>
        <strain evidence="3 4">NB05-1H</strain>
        <strain evidence="2">NRRL_B-16521</strain>
    </source>
</reference>
<accession>A0AAP6BI25</accession>
<evidence type="ECO:0000313" key="3">
    <source>
        <dbReference type="EMBL" id="MDX3023625.1"/>
    </source>
</evidence>
<keyword evidence="1" id="KW-0472">Membrane</keyword>
<comment type="caution">
    <text evidence="2">The sequence shown here is derived from an EMBL/GenBank/DDBJ whole genome shotgun (WGS) entry which is preliminary data.</text>
</comment>
<dbReference type="Proteomes" id="UP001282288">
    <property type="component" value="Unassembled WGS sequence"/>
</dbReference>
<organism evidence="2 5">
    <name type="scientific">Streptomyces acidiscabies</name>
    <dbReference type="NCBI Taxonomy" id="42234"/>
    <lineage>
        <taxon>Bacteria</taxon>
        <taxon>Bacillati</taxon>
        <taxon>Actinomycetota</taxon>
        <taxon>Actinomycetes</taxon>
        <taxon>Kitasatosporales</taxon>
        <taxon>Streptomycetaceae</taxon>
        <taxon>Streptomyces</taxon>
    </lineage>
</organism>
<name>A0AAP6BI25_9ACTN</name>
<dbReference type="EMBL" id="JARAWP010000028">
    <property type="protein sequence ID" value="MDX3023625.1"/>
    <property type="molecule type" value="Genomic_DNA"/>
</dbReference>
<keyword evidence="4" id="KW-1185">Reference proteome</keyword>
<protein>
    <submittedName>
        <fullName evidence="2">Uncharacterized protein</fullName>
    </submittedName>
</protein>
<keyword evidence="1" id="KW-0812">Transmembrane</keyword>
<evidence type="ECO:0000256" key="1">
    <source>
        <dbReference type="SAM" id="Phobius"/>
    </source>
</evidence>
<evidence type="ECO:0000313" key="2">
    <source>
        <dbReference type="EMBL" id="MDX2965145.1"/>
    </source>
</evidence>
<feature type="transmembrane region" description="Helical" evidence="1">
    <location>
        <begin position="108"/>
        <end position="125"/>
    </location>
</feature>
<keyword evidence="1" id="KW-1133">Transmembrane helix</keyword>
<dbReference type="AlphaFoldDB" id="A0AAP6BI25"/>
<dbReference type="Proteomes" id="UP001272987">
    <property type="component" value="Unassembled WGS sequence"/>
</dbReference>